<dbReference type="AlphaFoldDB" id="G2KRH0"/>
<dbReference type="KEGG" id="mai:MICA_1209"/>
<dbReference type="Proteomes" id="UP000009286">
    <property type="component" value="Chromosome"/>
</dbReference>
<dbReference type="OrthoDB" id="9818789at2"/>
<accession>G2KRH0</accession>
<organism evidence="1 2">
    <name type="scientific">Micavibrio aeruginosavorus (strain ARL-13)</name>
    <dbReference type="NCBI Taxonomy" id="856793"/>
    <lineage>
        <taxon>Bacteria</taxon>
        <taxon>Pseudomonadati</taxon>
        <taxon>Bdellovibrionota</taxon>
        <taxon>Bdellovibrionia</taxon>
        <taxon>Bdellovibrionales</taxon>
        <taxon>Pseudobdellovibrionaceae</taxon>
        <taxon>Micavibrio</taxon>
    </lineage>
</organism>
<proteinExistence type="predicted"/>
<reference evidence="1 2" key="1">
    <citation type="journal article" date="2011" name="BMC Genomics">
        <title>Genomic insights into an obligate epibiotic bacterial predator: Micavibrio aeruginosavorus ARL-13.</title>
        <authorList>
            <person name="Wang Z."/>
            <person name="Kadouri D."/>
            <person name="Wu M."/>
        </authorList>
    </citation>
    <scope>NUCLEOTIDE SEQUENCE [LARGE SCALE GENOMIC DNA]</scope>
    <source>
        <strain evidence="1 2">ARL-13</strain>
    </source>
</reference>
<evidence type="ECO:0000313" key="2">
    <source>
        <dbReference type="Proteomes" id="UP000009286"/>
    </source>
</evidence>
<evidence type="ECO:0000313" key="1">
    <source>
        <dbReference type="EMBL" id="AEP09532.1"/>
    </source>
</evidence>
<dbReference type="EMBL" id="CP002382">
    <property type="protein sequence ID" value="AEP09532.1"/>
    <property type="molecule type" value="Genomic_DNA"/>
</dbReference>
<gene>
    <name evidence="1" type="ordered locus">MICA_1209</name>
</gene>
<name>G2KRH0_MICAA</name>
<sequence>MTLSARPFAIPDALLRDIAAAKGEGMTAILHDHAGRLGDYDAVKGWYKRLSREFNWVGATLMFNVVKDYHDREMNGDLRYRQTITMKDGVPAAYSRFLHLSRDTQTRRMDCTKVEETIIADPADLRDLSLFRFMYDDITAASAAMGRARVITELGVGLAQRKFRVMAKQAAQGDARAQSLLNRDWIAVTLKFVERMGFTPTDVIVPDTDSPDATPQIRISRETGVGAPLPLPPYIADKRICVPYDGGRGLDVLRDYLQGQQMKVFNP</sequence>
<protein>
    <submittedName>
        <fullName evidence="1">Uncharacterized protein</fullName>
    </submittedName>
</protein>
<keyword evidence="2" id="KW-1185">Reference proteome</keyword>
<dbReference type="RefSeq" id="WP_014102755.1">
    <property type="nucleotide sequence ID" value="NC_016026.1"/>
</dbReference>
<dbReference type="HOGENOM" id="CLU_1041364_0_0_5"/>